<dbReference type="OrthoDB" id="1698561at2"/>
<dbReference type="Proteomes" id="UP000037267">
    <property type="component" value="Unassembled WGS sequence"/>
</dbReference>
<evidence type="ECO:0000259" key="1">
    <source>
        <dbReference type="Pfam" id="PF12671"/>
    </source>
</evidence>
<sequence>MDYNFNKTVTGIYPYDRKKAYLYAAKWAFSRNPEYYDFENLGGDCTNFISQALHAGGCPMNHTRDTGWYFYNLNNRAAAWTGVEFLYRFLMNNKGRGPIARLCKIEELEVGDIIQLNFEDDNIFNHSLLVVRIEQPINHDNIFISTHTDDRFDYQLSNYYYNDIRYIHIEGYKY</sequence>
<dbReference type="STRING" id="1503.CLPU_16c00600"/>
<feature type="domain" description="Putative amidase" evidence="1">
    <location>
        <begin position="15"/>
        <end position="163"/>
    </location>
</feature>
<keyword evidence="3" id="KW-1185">Reference proteome</keyword>
<gene>
    <name evidence="2" type="ORF">CLPU_16c00600</name>
</gene>
<dbReference type="PATRIC" id="fig|1503.3.peg.678"/>
<reference evidence="3" key="1">
    <citation type="submission" date="2015-07" db="EMBL/GenBank/DDBJ databases">
        <title>Draft genome sequence of the purine-degrading Gottschalkia purinilyticum DSM 1384 (formerly Clostridium purinilyticum).</title>
        <authorList>
            <person name="Poehlein A."/>
            <person name="Schiel-Bengelsdorf B."/>
            <person name="Bengelsdorf F.R."/>
            <person name="Daniel R."/>
            <person name="Duerre P."/>
        </authorList>
    </citation>
    <scope>NUCLEOTIDE SEQUENCE [LARGE SCALE GENOMIC DNA]</scope>
    <source>
        <strain evidence="3">DSM 1384</strain>
    </source>
</reference>
<dbReference type="AlphaFoldDB" id="A0A0L0W7L5"/>
<organism evidence="2 3">
    <name type="scientific">Gottschalkia purinilytica</name>
    <name type="common">Clostridium purinilyticum</name>
    <dbReference type="NCBI Taxonomy" id="1503"/>
    <lineage>
        <taxon>Bacteria</taxon>
        <taxon>Bacillati</taxon>
        <taxon>Bacillota</taxon>
        <taxon>Tissierellia</taxon>
        <taxon>Tissierellales</taxon>
        <taxon>Gottschalkiaceae</taxon>
        <taxon>Gottschalkia</taxon>
    </lineage>
</organism>
<accession>A0A0L0W7L5</accession>
<name>A0A0L0W7L5_GOTPU</name>
<dbReference type="PANTHER" id="PTHR40032">
    <property type="entry name" value="EXPORTED PROTEIN-RELATED"/>
    <property type="match status" value="1"/>
</dbReference>
<dbReference type="RefSeq" id="WP_050356216.1">
    <property type="nucleotide sequence ID" value="NZ_LGSS01000016.1"/>
</dbReference>
<comment type="caution">
    <text evidence="2">The sequence shown here is derived from an EMBL/GenBank/DDBJ whole genome shotgun (WGS) entry which is preliminary data.</text>
</comment>
<dbReference type="Pfam" id="PF12671">
    <property type="entry name" value="Amidase_6"/>
    <property type="match status" value="1"/>
</dbReference>
<evidence type="ECO:0000313" key="3">
    <source>
        <dbReference type="Proteomes" id="UP000037267"/>
    </source>
</evidence>
<dbReference type="EMBL" id="LGSS01000016">
    <property type="protein sequence ID" value="KNF07504.1"/>
    <property type="molecule type" value="Genomic_DNA"/>
</dbReference>
<proteinExistence type="predicted"/>
<dbReference type="InterPro" id="IPR024301">
    <property type="entry name" value="Amidase_6"/>
</dbReference>
<protein>
    <recommendedName>
        <fullName evidence="1">Putative amidase domain-containing protein</fullName>
    </recommendedName>
</protein>
<evidence type="ECO:0000313" key="2">
    <source>
        <dbReference type="EMBL" id="KNF07504.1"/>
    </source>
</evidence>
<dbReference type="PANTHER" id="PTHR40032:SF1">
    <property type="entry name" value="EXPORTED PROTEIN"/>
    <property type="match status" value="1"/>
</dbReference>